<accession>A0A2G8SBA8</accession>
<gene>
    <name evidence="4" type="ORF">GSI_07057</name>
</gene>
<dbReference type="AlphaFoldDB" id="A0A2G8SBA8"/>
<keyword evidence="5" id="KW-1185">Reference proteome</keyword>
<evidence type="ECO:0000259" key="3">
    <source>
        <dbReference type="PROSITE" id="PS51762"/>
    </source>
</evidence>
<sequence>MIVHLPLIVFLLVNVVSTDAALFSRGSDSIFGVARHARRHISKRSTGLWDDMRLAYTGMFQQKPQILQSKPYCTHSSDTGLSSTGTGTGTGDVDGTSSSMNATSATSAAAHGSSSRTTSGSSSSATNAAPTVSSSASASVAGTGTASSSASTSISSQPSSPWKVAQAYQGSSFFDGWVFTNEADIWTSGIAQYVDQATAQSAGLIEINSAGNAVMRVETTPTVSGNRKSIRITSQFTYTGGLIILDAVHMPTGCGTWPAFWSDGPNWPAGGEIDIVEGLNDYTNNQVTVHTNPGCTIASSDPNVLGMTGSFVTSTDCGVTATSNTGCGIRASQTNSYGAAFNSVGGGVYAALWDESGWKVWFFARSSIPSDITNGVPLPSGWGTPMANFVSTSCNAFQFFYQHSAVFDTTLCGQWGDGVWASDNSPGQAQTCAQRTGVASCEDFVRGNGAAFSEAYWEVKSVKIYQSS</sequence>
<keyword evidence="2" id="KW-0732">Signal</keyword>
<dbReference type="InterPro" id="IPR000757">
    <property type="entry name" value="Beta-glucanase-like"/>
</dbReference>
<protein>
    <recommendedName>
        <fullName evidence="3">GH16 domain-containing protein</fullName>
    </recommendedName>
</protein>
<dbReference type="PROSITE" id="PS51762">
    <property type="entry name" value="GH16_2"/>
    <property type="match status" value="1"/>
</dbReference>
<evidence type="ECO:0000256" key="1">
    <source>
        <dbReference type="SAM" id="MobiDB-lite"/>
    </source>
</evidence>
<dbReference type="GO" id="GO:0009251">
    <property type="term" value="P:glucan catabolic process"/>
    <property type="evidence" value="ECO:0007669"/>
    <property type="project" value="TreeGrafter"/>
</dbReference>
<feature type="region of interest" description="Disordered" evidence="1">
    <location>
        <begin position="70"/>
        <end position="159"/>
    </location>
</feature>
<comment type="caution">
    <text evidence="4">The sequence shown here is derived from an EMBL/GenBank/DDBJ whole genome shotgun (WGS) entry which is preliminary data.</text>
</comment>
<dbReference type="Gene3D" id="2.60.120.200">
    <property type="match status" value="1"/>
</dbReference>
<name>A0A2G8SBA8_9APHY</name>
<reference evidence="4 5" key="1">
    <citation type="journal article" date="2015" name="Sci. Rep.">
        <title>Chromosome-level genome map provides insights into diverse defense mechanisms in the medicinal fungus Ganoderma sinense.</title>
        <authorList>
            <person name="Zhu Y."/>
            <person name="Xu J."/>
            <person name="Sun C."/>
            <person name="Zhou S."/>
            <person name="Xu H."/>
            <person name="Nelson D.R."/>
            <person name="Qian J."/>
            <person name="Song J."/>
            <person name="Luo H."/>
            <person name="Xiang L."/>
            <person name="Li Y."/>
            <person name="Xu Z."/>
            <person name="Ji A."/>
            <person name="Wang L."/>
            <person name="Lu S."/>
            <person name="Hayward A."/>
            <person name="Sun W."/>
            <person name="Li X."/>
            <person name="Schwartz D.C."/>
            <person name="Wang Y."/>
            <person name="Chen S."/>
        </authorList>
    </citation>
    <scope>NUCLEOTIDE SEQUENCE [LARGE SCALE GENOMIC DNA]</scope>
    <source>
        <strain evidence="4 5">ZZ0214-1</strain>
    </source>
</reference>
<feature type="domain" description="GH16" evidence="3">
    <location>
        <begin position="153"/>
        <end position="424"/>
    </location>
</feature>
<feature type="chain" id="PRO_5013909941" description="GH16 domain-containing protein" evidence="2">
    <location>
        <begin position="21"/>
        <end position="468"/>
    </location>
</feature>
<dbReference type="InterPro" id="IPR050546">
    <property type="entry name" value="Glycosyl_Hydrlase_16"/>
</dbReference>
<dbReference type="Pfam" id="PF26113">
    <property type="entry name" value="GH16_XgeA"/>
    <property type="match status" value="1"/>
</dbReference>
<feature type="compositionally biased region" description="Low complexity" evidence="1">
    <location>
        <begin position="93"/>
        <end position="159"/>
    </location>
</feature>
<evidence type="ECO:0000256" key="2">
    <source>
        <dbReference type="SAM" id="SignalP"/>
    </source>
</evidence>
<dbReference type="STRING" id="1077348.A0A2G8SBA8"/>
<dbReference type="Proteomes" id="UP000230002">
    <property type="component" value="Unassembled WGS sequence"/>
</dbReference>
<dbReference type="CDD" id="cd02181">
    <property type="entry name" value="GH16_fungal_Lam16A_glucanase"/>
    <property type="match status" value="1"/>
</dbReference>
<dbReference type="PANTHER" id="PTHR10963">
    <property type="entry name" value="GLYCOSYL HYDROLASE-RELATED"/>
    <property type="match status" value="1"/>
</dbReference>
<proteinExistence type="predicted"/>
<dbReference type="InterPro" id="IPR013320">
    <property type="entry name" value="ConA-like_dom_sf"/>
</dbReference>
<dbReference type="OrthoDB" id="192832at2759"/>
<evidence type="ECO:0000313" key="4">
    <source>
        <dbReference type="EMBL" id="PIL30888.1"/>
    </source>
</evidence>
<organism evidence="4 5">
    <name type="scientific">Ganoderma sinense ZZ0214-1</name>
    <dbReference type="NCBI Taxonomy" id="1077348"/>
    <lineage>
        <taxon>Eukaryota</taxon>
        <taxon>Fungi</taxon>
        <taxon>Dikarya</taxon>
        <taxon>Basidiomycota</taxon>
        <taxon>Agaricomycotina</taxon>
        <taxon>Agaricomycetes</taxon>
        <taxon>Polyporales</taxon>
        <taxon>Polyporaceae</taxon>
        <taxon>Ganoderma</taxon>
    </lineage>
</organism>
<evidence type="ECO:0000313" key="5">
    <source>
        <dbReference type="Proteomes" id="UP000230002"/>
    </source>
</evidence>
<dbReference type="GO" id="GO:0004553">
    <property type="term" value="F:hydrolase activity, hydrolyzing O-glycosyl compounds"/>
    <property type="evidence" value="ECO:0007669"/>
    <property type="project" value="InterPro"/>
</dbReference>
<dbReference type="EMBL" id="AYKW01000013">
    <property type="protein sequence ID" value="PIL30888.1"/>
    <property type="molecule type" value="Genomic_DNA"/>
</dbReference>
<feature type="signal peptide" evidence="2">
    <location>
        <begin position="1"/>
        <end position="20"/>
    </location>
</feature>
<dbReference type="PANTHER" id="PTHR10963:SF24">
    <property type="entry name" value="GLYCOSIDASE C21B10.07-RELATED"/>
    <property type="match status" value="1"/>
</dbReference>
<dbReference type="SUPFAM" id="SSF49899">
    <property type="entry name" value="Concanavalin A-like lectins/glucanases"/>
    <property type="match status" value="1"/>
</dbReference>
<feature type="compositionally biased region" description="Low complexity" evidence="1">
    <location>
        <begin position="76"/>
        <end position="85"/>
    </location>
</feature>